<dbReference type="KEGG" id="vg:29067891"/>
<evidence type="ECO:0000256" key="1">
    <source>
        <dbReference type="SAM" id="MobiDB-lite"/>
    </source>
</evidence>
<gene>
    <name evidence="2" type="ORF">PFR2_52</name>
</gene>
<dbReference type="EMBL" id="KU984980">
    <property type="protein sequence ID" value="ANH49977.1"/>
    <property type="molecule type" value="Genomic_DNA"/>
</dbReference>
<accession>A0A173G9J4</accession>
<name>A0A173G9J4_9CAUD</name>
<proteinExistence type="predicted"/>
<organism evidence="2 3">
    <name type="scientific">Propionibacterium phage PFR2</name>
    <dbReference type="NCBI Taxonomy" id="1838138"/>
    <lineage>
        <taxon>Viruses</taxon>
        <taxon>Duplodnaviria</taxon>
        <taxon>Heunggongvirae</taxon>
        <taxon>Uroviricota</taxon>
        <taxon>Caudoviricetes</taxon>
        <taxon>Pulverervirus</taxon>
        <taxon>Pulverervirus PFR1</taxon>
    </lineage>
</organism>
<evidence type="ECO:0000313" key="3">
    <source>
        <dbReference type="Proteomes" id="UP000207722"/>
    </source>
</evidence>
<dbReference type="GeneID" id="29067891"/>
<dbReference type="OrthoDB" id="22264at10239"/>
<evidence type="ECO:0000313" key="2">
    <source>
        <dbReference type="EMBL" id="ANH49977.1"/>
    </source>
</evidence>
<dbReference type="Proteomes" id="UP000207722">
    <property type="component" value="Segment"/>
</dbReference>
<reference evidence="2 3" key="1">
    <citation type="submission" date="2016-05" db="EMBL/GenBank/DDBJ databases">
        <title>Dynamic interactions between prophages, induce lysis in Propionibacterium acnes.</title>
        <authorList>
            <person name="Brown T.L."/>
            <person name="Tucci J."/>
            <person name="Dyson Z.A."/>
            <person name="Petrovski S."/>
        </authorList>
    </citation>
    <scope>NUCLEOTIDE SEQUENCE [LARGE SCALE GENOMIC DNA]</scope>
</reference>
<dbReference type="RefSeq" id="YP_009290961.1">
    <property type="nucleotide sequence ID" value="NC_031108.1"/>
</dbReference>
<sequence length="76" mass="8370">MTNPSQTDPTALQGPQNRAQRSVQWIATDPKTGMTLDEMAALVQDAMRADIDGATPIKITVGFRTQVRTAKIEEER</sequence>
<protein>
    <submittedName>
        <fullName evidence="2">Uncharacterized protein</fullName>
    </submittedName>
</protein>
<feature type="region of interest" description="Disordered" evidence="1">
    <location>
        <begin position="1"/>
        <end position="22"/>
    </location>
</feature>